<name>A0A543IDA2_9ACTN</name>
<dbReference type="AlphaFoldDB" id="A0A543IDA2"/>
<dbReference type="EMBL" id="VFPO01000001">
    <property type="protein sequence ID" value="TQM68554.1"/>
    <property type="molecule type" value="Genomic_DNA"/>
</dbReference>
<accession>A0A543IDA2</accession>
<comment type="caution">
    <text evidence="1">The sequence shown here is derived from an EMBL/GenBank/DDBJ whole genome shotgun (WGS) entry which is preliminary data.</text>
</comment>
<organism evidence="1 2">
    <name type="scientific">Actinomadura hallensis</name>
    <dbReference type="NCBI Taxonomy" id="337895"/>
    <lineage>
        <taxon>Bacteria</taxon>
        <taxon>Bacillati</taxon>
        <taxon>Actinomycetota</taxon>
        <taxon>Actinomycetes</taxon>
        <taxon>Streptosporangiales</taxon>
        <taxon>Thermomonosporaceae</taxon>
        <taxon>Actinomadura</taxon>
    </lineage>
</organism>
<reference evidence="1 2" key="1">
    <citation type="submission" date="2019-06" db="EMBL/GenBank/DDBJ databases">
        <title>Sequencing the genomes of 1000 actinobacteria strains.</title>
        <authorList>
            <person name="Klenk H.-P."/>
        </authorList>
    </citation>
    <scope>NUCLEOTIDE SEQUENCE [LARGE SCALE GENOMIC DNA]</scope>
    <source>
        <strain evidence="1 2">DSM 45043</strain>
    </source>
</reference>
<gene>
    <name evidence="1" type="ORF">FHX41_2203</name>
</gene>
<evidence type="ECO:0000313" key="1">
    <source>
        <dbReference type="EMBL" id="TQM68554.1"/>
    </source>
</evidence>
<evidence type="ECO:0000313" key="2">
    <source>
        <dbReference type="Proteomes" id="UP000316706"/>
    </source>
</evidence>
<dbReference type="Proteomes" id="UP000316706">
    <property type="component" value="Unassembled WGS sequence"/>
</dbReference>
<sequence>MVNPYGHDWCANRPTYNTANIAGVWAIVIDK</sequence>
<proteinExistence type="predicted"/>
<protein>
    <submittedName>
        <fullName evidence="1">Uncharacterized protein</fullName>
    </submittedName>
</protein>
<keyword evidence="2" id="KW-1185">Reference proteome</keyword>